<dbReference type="InterPro" id="IPR013507">
    <property type="entry name" value="DNA_mismatch_S5_2-like"/>
</dbReference>
<dbReference type="GO" id="GO:0032300">
    <property type="term" value="C:mismatch repair complex"/>
    <property type="evidence" value="ECO:0007669"/>
    <property type="project" value="InterPro"/>
</dbReference>
<keyword evidence="2 4" id="KW-0227">DNA damage</keyword>
<dbReference type="Gene3D" id="3.30.230.10">
    <property type="match status" value="1"/>
</dbReference>
<accession>A0A7C3PHH3</accession>
<dbReference type="GO" id="GO:0030983">
    <property type="term" value="F:mismatched DNA binding"/>
    <property type="evidence" value="ECO:0007669"/>
    <property type="project" value="InterPro"/>
</dbReference>
<dbReference type="SUPFAM" id="SSF55874">
    <property type="entry name" value="ATPase domain of HSP90 chaperone/DNA topoisomerase II/histidine kinase"/>
    <property type="match status" value="1"/>
</dbReference>
<dbReference type="PANTHER" id="PTHR10073">
    <property type="entry name" value="DNA MISMATCH REPAIR PROTEIN MLH, PMS, MUTL"/>
    <property type="match status" value="1"/>
</dbReference>
<dbReference type="Gene3D" id="3.30.1540.20">
    <property type="entry name" value="MutL, C-terminal domain, dimerisation subdomain"/>
    <property type="match status" value="1"/>
</dbReference>
<comment type="similarity">
    <text evidence="1 4">Belongs to the DNA mismatch repair MutL/HexB family.</text>
</comment>
<evidence type="ECO:0000259" key="6">
    <source>
        <dbReference type="SMART" id="SM01340"/>
    </source>
</evidence>
<keyword evidence="7" id="KW-0540">Nuclease</keyword>
<sequence length="566" mass="63537">MADIVALPASVIDLMAAGEVIDSPAAVVRESAENAIDAGASRITVDIYPQRWQVRLADNGAGMSLDDLQQAATPHSTSKIQTLTDLQQVMSLGFRGEALHSLAQLAELAIASRTGESQTGWQVWYSTTGTVLDQEPVAIAPGTIVTVSHLFANWETRRQALPSLSAQLKLVQLTIYQLALCHPHITWQVQQNDQPWFTLYSGKNARFILPQILREVHSEDLVEWQTELNYSPADSVTETSAPASLAIVLGLPDRCHRRRPDWVKIAINGRCIQFPELEQLVIQTLRRTLPRDRFPVCFVHLQADPTTIDWNRHPAKSDVYLKHLEQWRDRLVTAIHEALQLKPEALPESLYASRVGQLLKTAEAEQGYNVNRQITANSAAHLSSESVTPLRAVAQLHNTYIIVEHPGGIWLVEQHIAHERVLFEQLCDRWSIQPLGTPILLDHLTPHQIEQLTRLELDIEPFGEQIWAIRSAPAPLIERDDCPDALREISLGGDMQTAQVAIACRTAIRNGTPLTLSEMQQLIQQWQQTRNPRTCPHGRPICLNLEESSLSRFFRRHWVIGKSHGI</sequence>
<dbReference type="HAMAP" id="MF_00149">
    <property type="entry name" value="DNA_mis_repair"/>
    <property type="match status" value="1"/>
</dbReference>
<dbReference type="Gene3D" id="3.30.1370.100">
    <property type="entry name" value="MutL, C-terminal domain, regulatory subdomain"/>
    <property type="match status" value="1"/>
</dbReference>
<dbReference type="InterPro" id="IPR014762">
    <property type="entry name" value="DNA_mismatch_repair_CS"/>
</dbReference>
<dbReference type="InterPro" id="IPR002099">
    <property type="entry name" value="MutL/Mlh/PMS"/>
</dbReference>
<dbReference type="InterPro" id="IPR014790">
    <property type="entry name" value="MutL_C"/>
</dbReference>
<dbReference type="GO" id="GO:0140664">
    <property type="term" value="F:ATP-dependent DNA damage sensor activity"/>
    <property type="evidence" value="ECO:0007669"/>
    <property type="project" value="InterPro"/>
</dbReference>
<reference evidence="7" key="1">
    <citation type="journal article" date="2020" name="mSystems">
        <title>Genome- and Community-Level Interaction Insights into Carbon Utilization and Element Cycling Functions of Hydrothermarchaeota in Hydrothermal Sediment.</title>
        <authorList>
            <person name="Zhou Z."/>
            <person name="Liu Y."/>
            <person name="Xu W."/>
            <person name="Pan J."/>
            <person name="Luo Z.H."/>
            <person name="Li M."/>
        </authorList>
    </citation>
    <scope>NUCLEOTIDE SEQUENCE [LARGE SCALE GENOMIC DNA]</scope>
    <source>
        <strain evidence="7">SpSt-418</strain>
    </source>
</reference>
<dbReference type="Pfam" id="PF08676">
    <property type="entry name" value="MutL_C"/>
    <property type="match status" value="1"/>
</dbReference>
<dbReference type="InterPro" id="IPR014721">
    <property type="entry name" value="Ribsml_uS5_D2-typ_fold_subgr"/>
</dbReference>
<evidence type="ECO:0000256" key="2">
    <source>
        <dbReference type="ARBA" id="ARBA00022763"/>
    </source>
</evidence>
<dbReference type="InterPro" id="IPR020667">
    <property type="entry name" value="DNA_mismatch_repair_MutL"/>
</dbReference>
<dbReference type="Gene3D" id="3.30.565.10">
    <property type="entry name" value="Histidine kinase-like ATPase, C-terminal domain"/>
    <property type="match status" value="1"/>
</dbReference>
<dbReference type="InterPro" id="IPR036890">
    <property type="entry name" value="HATPase_C_sf"/>
</dbReference>
<evidence type="ECO:0000313" key="7">
    <source>
        <dbReference type="EMBL" id="HFM99138.1"/>
    </source>
</evidence>
<dbReference type="InterPro" id="IPR020568">
    <property type="entry name" value="Ribosomal_Su5_D2-typ_SF"/>
</dbReference>
<dbReference type="SUPFAM" id="SSF54211">
    <property type="entry name" value="Ribosomal protein S5 domain 2-like"/>
    <property type="match status" value="1"/>
</dbReference>
<dbReference type="EMBL" id="DSRU01000227">
    <property type="protein sequence ID" value="HFM99138.1"/>
    <property type="molecule type" value="Genomic_DNA"/>
</dbReference>
<dbReference type="GO" id="GO:0016887">
    <property type="term" value="F:ATP hydrolysis activity"/>
    <property type="evidence" value="ECO:0007669"/>
    <property type="project" value="InterPro"/>
</dbReference>
<dbReference type="GO" id="GO:0006298">
    <property type="term" value="P:mismatch repair"/>
    <property type="evidence" value="ECO:0007669"/>
    <property type="project" value="UniProtKB-UniRule"/>
</dbReference>
<dbReference type="SMART" id="SM00853">
    <property type="entry name" value="MutL_C"/>
    <property type="match status" value="1"/>
</dbReference>
<dbReference type="Pfam" id="PF13589">
    <property type="entry name" value="HATPase_c_3"/>
    <property type="match status" value="1"/>
</dbReference>
<dbReference type="PROSITE" id="PS00058">
    <property type="entry name" value="DNA_MISMATCH_REPAIR_1"/>
    <property type="match status" value="1"/>
</dbReference>
<dbReference type="Pfam" id="PF01119">
    <property type="entry name" value="DNA_mis_repair"/>
    <property type="match status" value="1"/>
</dbReference>
<dbReference type="CDD" id="cd00782">
    <property type="entry name" value="MutL_Trans"/>
    <property type="match status" value="1"/>
</dbReference>
<gene>
    <name evidence="4 7" type="primary">mutL</name>
    <name evidence="7" type="ORF">ENR64_15540</name>
</gene>
<evidence type="ECO:0000256" key="3">
    <source>
        <dbReference type="ARBA" id="ARBA00023204"/>
    </source>
</evidence>
<dbReference type="AlphaFoldDB" id="A0A7C3PHH3"/>
<dbReference type="InterPro" id="IPR042121">
    <property type="entry name" value="MutL_C_regsub"/>
</dbReference>
<keyword evidence="7" id="KW-0378">Hydrolase</keyword>
<name>A0A7C3PHH3_9CYAN</name>
<dbReference type="GO" id="GO:0004519">
    <property type="term" value="F:endonuclease activity"/>
    <property type="evidence" value="ECO:0007669"/>
    <property type="project" value="UniProtKB-KW"/>
</dbReference>
<evidence type="ECO:0000259" key="5">
    <source>
        <dbReference type="SMART" id="SM00853"/>
    </source>
</evidence>
<feature type="domain" description="MutL C-terminal dimerisation" evidence="5">
    <location>
        <begin position="392"/>
        <end position="514"/>
    </location>
</feature>
<comment type="function">
    <text evidence="4">This protein is involved in the repair of mismatches in DNA. It is required for dam-dependent methyl-directed DNA mismatch repair. May act as a 'molecular matchmaker', a protein that promotes the formation of a stable complex between two or more DNA-binding proteins in an ATP-dependent manner without itself being part of a final effector complex.</text>
</comment>
<protein>
    <recommendedName>
        <fullName evidence="4">DNA mismatch repair protein MutL</fullName>
    </recommendedName>
</protein>
<dbReference type="SUPFAM" id="SSF118116">
    <property type="entry name" value="DNA mismatch repair protein MutL"/>
    <property type="match status" value="1"/>
</dbReference>
<dbReference type="SMART" id="SM01340">
    <property type="entry name" value="DNA_mis_repair"/>
    <property type="match status" value="1"/>
</dbReference>
<dbReference type="CDD" id="cd16926">
    <property type="entry name" value="HATPase_MutL-MLH-PMS-like"/>
    <property type="match status" value="1"/>
</dbReference>
<proteinExistence type="inferred from homology"/>
<dbReference type="InterPro" id="IPR038973">
    <property type="entry name" value="MutL/Mlh/Pms-like"/>
</dbReference>
<dbReference type="InterPro" id="IPR042120">
    <property type="entry name" value="MutL_C_dimsub"/>
</dbReference>
<dbReference type="NCBIfam" id="NF000951">
    <property type="entry name" value="PRK00095.2-1"/>
    <property type="match status" value="1"/>
</dbReference>
<organism evidence="7">
    <name type="scientific">Oscillatoriales cyanobacterium SpSt-418</name>
    <dbReference type="NCBI Taxonomy" id="2282169"/>
    <lineage>
        <taxon>Bacteria</taxon>
        <taxon>Bacillati</taxon>
        <taxon>Cyanobacteriota</taxon>
        <taxon>Cyanophyceae</taxon>
        <taxon>Oscillatoriophycideae</taxon>
        <taxon>Oscillatoriales</taxon>
    </lineage>
</organism>
<comment type="caution">
    <text evidence="7">The sequence shown here is derived from an EMBL/GenBank/DDBJ whole genome shotgun (WGS) entry which is preliminary data.</text>
</comment>
<feature type="domain" description="DNA mismatch repair protein S5" evidence="6">
    <location>
        <begin position="209"/>
        <end position="340"/>
    </location>
</feature>
<evidence type="ECO:0000256" key="4">
    <source>
        <dbReference type="HAMAP-Rule" id="MF_00149"/>
    </source>
</evidence>
<dbReference type="NCBIfam" id="TIGR00585">
    <property type="entry name" value="mutl"/>
    <property type="match status" value="1"/>
</dbReference>
<dbReference type="PANTHER" id="PTHR10073:SF12">
    <property type="entry name" value="DNA MISMATCH REPAIR PROTEIN MLH1"/>
    <property type="match status" value="1"/>
</dbReference>
<evidence type="ECO:0000256" key="1">
    <source>
        <dbReference type="ARBA" id="ARBA00006082"/>
    </source>
</evidence>
<dbReference type="InterPro" id="IPR037198">
    <property type="entry name" value="MutL_C_sf"/>
</dbReference>
<dbReference type="FunFam" id="3.30.565.10:FF:000003">
    <property type="entry name" value="DNA mismatch repair endonuclease MutL"/>
    <property type="match status" value="1"/>
</dbReference>
<dbReference type="GO" id="GO:0005524">
    <property type="term" value="F:ATP binding"/>
    <property type="evidence" value="ECO:0007669"/>
    <property type="project" value="InterPro"/>
</dbReference>
<keyword evidence="3 4" id="KW-0234">DNA repair</keyword>
<keyword evidence="7" id="KW-0255">Endonuclease</keyword>